<reference evidence="1" key="1">
    <citation type="submission" date="2019-08" db="EMBL/GenBank/DDBJ databases">
        <authorList>
            <person name="Kucharzyk K."/>
            <person name="Murdoch R.W."/>
            <person name="Higgins S."/>
            <person name="Loffler F."/>
        </authorList>
    </citation>
    <scope>NUCLEOTIDE SEQUENCE</scope>
</reference>
<proteinExistence type="predicted"/>
<organism evidence="1">
    <name type="scientific">bioreactor metagenome</name>
    <dbReference type="NCBI Taxonomy" id="1076179"/>
    <lineage>
        <taxon>unclassified sequences</taxon>
        <taxon>metagenomes</taxon>
        <taxon>ecological metagenomes</taxon>
    </lineage>
</organism>
<evidence type="ECO:0000313" key="1">
    <source>
        <dbReference type="EMBL" id="MPM83175.1"/>
    </source>
</evidence>
<protein>
    <submittedName>
        <fullName evidence="1">Uncharacterized protein</fullName>
    </submittedName>
</protein>
<gene>
    <name evidence="1" type="ORF">SDC9_130238</name>
</gene>
<dbReference type="AlphaFoldDB" id="A0A645D1X3"/>
<dbReference type="EMBL" id="VSSQ01032039">
    <property type="protein sequence ID" value="MPM83175.1"/>
    <property type="molecule type" value="Genomic_DNA"/>
</dbReference>
<accession>A0A645D1X3</accession>
<comment type="caution">
    <text evidence="1">The sequence shown here is derived from an EMBL/GenBank/DDBJ whole genome shotgun (WGS) entry which is preliminary data.</text>
</comment>
<name>A0A645D1X3_9ZZZZ</name>
<sequence length="111" mass="12585">MFESAFNQILRQPFIAVTVINPLAENITMAAQNIRINPQENSLLTFGIINQRDNEKFEIVTVLIIKTHPGRKINVRLCHKPGFLHQQNSSAYQSIVIFNTGQGIMIAFFIS</sequence>